<dbReference type="Pfam" id="PF00486">
    <property type="entry name" value="Trans_reg_C"/>
    <property type="match status" value="1"/>
</dbReference>
<dbReference type="InterPro" id="IPR039420">
    <property type="entry name" value="WalR-like"/>
</dbReference>
<dbReference type="Proteomes" id="UP000295375">
    <property type="component" value="Unassembled WGS sequence"/>
</dbReference>
<organism evidence="10 11">
    <name type="scientific">Permianibacter aggregans</name>
    <dbReference type="NCBI Taxonomy" id="1510150"/>
    <lineage>
        <taxon>Bacteria</taxon>
        <taxon>Pseudomonadati</taxon>
        <taxon>Pseudomonadota</taxon>
        <taxon>Gammaproteobacteria</taxon>
        <taxon>Pseudomonadales</taxon>
        <taxon>Pseudomonadaceae</taxon>
        <taxon>Permianibacter</taxon>
    </lineage>
</organism>
<dbReference type="SMART" id="SM00448">
    <property type="entry name" value="REC"/>
    <property type="match status" value="1"/>
</dbReference>
<dbReference type="PANTHER" id="PTHR48111:SF59">
    <property type="entry name" value="TRANSCRIPTIONAL REGULATORY PROTEIN BAER"/>
    <property type="match status" value="1"/>
</dbReference>
<feature type="domain" description="OmpR/PhoB-type" evidence="9">
    <location>
        <begin position="128"/>
        <end position="228"/>
    </location>
</feature>
<dbReference type="InterPro" id="IPR036388">
    <property type="entry name" value="WH-like_DNA-bd_sf"/>
</dbReference>
<dbReference type="GO" id="GO:0000156">
    <property type="term" value="F:phosphorelay response regulator activity"/>
    <property type="evidence" value="ECO:0007669"/>
    <property type="project" value="TreeGrafter"/>
</dbReference>
<gene>
    <name evidence="10" type="ORF">EV696_12416</name>
</gene>
<evidence type="ECO:0000256" key="3">
    <source>
        <dbReference type="ARBA" id="ARBA00023015"/>
    </source>
</evidence>
<feature type="domain" description="Response regulatory" evidence="8">
    <location>
        <begin position="7"/>
        <end position="120"/>
    </location>
</feature>
<dbReference type="GO" id="GO:0006355">
    <property type="term" value="P:regulation of DNA-templated transcription"/>
    <property type="evidence" value="ECO:0007669"/>
    <property type="project" value="InterPro"/>
</dbReference>
<evidence type="ECO:0000259" key="9">
    <source>
        <dbReference type="PROSITE" id="PS51755"/>
    </source>
</evidence>
<keyword evidence="1 6" id="KW-0597">Phosphoprotein</keyword>
<evidence type="ECO:0000313" key="10">
    <source>
        <dbReference type="EMBL" id="TDQ44534.1"/>
    </source>
</evidence>
<feature type="DNA-binding region" description="OmpR/PhoB-type" evidence="7">
    <location>
        <begin position="128"/>
        <end position="228"/>
    </location>
</feature>
<evidence type="ECO:0000313" key="11">
    <source>
        <dbReference type="Proteomes" id="UP000295375"/>
    </source>
</evidence>
<proteinExistence type="predicted"/>
<dbReference type="InterPro" id="IPR001867">
    <property type="entry name" value="OmpR/PhoB-type_DNA-bd"/>
</dbReference>
<dbReference type="PROSITE" id="PS50110">
    <property type="entry name" value="RESPONSE_REGULATORY"/>
    <property type="match status" value="1"/>
</dbReference>
<dbReference type="CDD" id="cd00383">
    <property type="entry name" value="trans_reg_C"/>
    <property type="match status" value="1"/>
</dbReference>
<keyword evidence="4 7" id="KW-0238">DNA-binding</keyword>
<evidence type="ECO:0000256" key="4">
    <source>
        <dbReference type="ARBA" id="ARBA00023125"/>
    </source>
</evidence>
<dbReference type="EMBL" id="SNYM01000024">
    <property type="protein sequence ID" value="TDQ44534.1"/>
    <property type="molecule type" value="Genomic_DNA"/>
</dbReference>
<feature type="modified residue" description="4-aspartylphosphate" evidence="6">
    <location>
        <position position="56"/>
    </location>
</feature>
<dbReference type="GO" id="GO:0005829">
    <property type="term" value="C:cytosol"/>
    <property type="evidence" value="ECO:0007669"/>
    <property type="project" value="TreeGrafter"/>
</dbReference>
<keyword evidence="2" id="KW-0902">Two-component regulatory system</keyword>
<reference evidence="10 11" key="1">
    <citation type="submission" date="2019-03" db="EMBL/GenBank/DDBJ databases">
        <title>Genomic Encyclopedia of Type Strains, Phase IV (KMG-IV): sequencing the most valuable type-strain genomes for metagenomic binning, comparative biology and taxonomic classification.</title>
        <authorList>
            <person name="Goeker M."/>
        </authorList>
    </citation>
    <scope>NUCLEOTIDE SEQUENCE [LARGE SCALE GENOMIC DNA]</scope>
    <source>
        <strain evidence="10 11">DSM 103792</strain>
    </source>
</reference>
<comment type="caution">
    <text evidence="10">The sequence shown here is derived from an EMBL/GenBank/DDBJ whole genome shotgun (WGS) entry which is preliminary data.</text>
</comment>
<dbReference type="Gene3D" id="6.10.250.690">
    <property type="match status" value="1"/>
</dbReference>
<keyword evidence="5" id="KW-0804">Transcription</keyword>
<evidence type="ECO:0000256" key="7">
    <source>
        <dbReference type="PROSITE-ProRule" id="PRU01091"/>
    </source>
</evidence>
<dbReference type="GO" id="GO:0000976">
    <property type="term" value="F:transcription cis-regulatory region binding"/>
    <property type="evidence" value="ECO:0007669"/>
    <property type="project" value="TreeGrafter"/>
</dbReference>
<dbReference type="OrthoDB" id="9802426at2"/>
<keyword evidence="11" id="KW-1185">Reference proteome</keyword>
<dbReference type="PANTHER" id="PTHR48111">
    <property type="entry name" value="REGULATOR OF RPOS"/>
    <property type="match status" value="1"/>
</dbReference>
<evidence type="ECO:0000259" key="8">
    <source>
        <dbReference type="PROSITE" id="PS50110"/>
    </source>
</evidence>
<dbReference type="InterPro" id="IPR001789">
    <property type="entry name" value="Sig_transdc_resp-reg_receiver"/>
</dbReference>
<dbReference type="GO" id="GO:0032993">
    <property type="term" value="C:protein-DNA complex"/>
    <property type="evidence" value="ECO:0007669"/>
    <property type="project" value="TreeGrafter"/>
</dbReference>
<dbReference type="Pfam" id="PF00072">
    <property type="entry name" value="Response_reg"/>
    <property type="match status" value="1"/>
</dbReference>
<keyword evidence="3" id="KW-0805">Transcription regulation</keyword>
<dbReference type="InterPro" id="IPR011006">
    <property type="entry name" value="CheY-like_superfamily"/>
</dbReference>
<dbReference type="Gene3D" id="1.10.10.10">
    <property type="entry name" value="Winged helix-like DNA-binding domain superfamily/Winged helix DNA-binding domain"/>
    <property type="match status" value="1"/>
</dbReference>
<protein>
    <submittedName>
        <fullName evidence="10">Two-component system response regulator BaeR</fullName>
    </submittedName>
</protein>
<dbReference type="SMART" id="SM00862">
    <property type="entry name" value="Trans_reg_C"/>
    <property type="match status" value="1"/>
</dbReference>
<dbReference type="FunFam" id="3.40.50.2300:FF:000001">
    <property type="entry name" value="DNA-binding response regulator PhoB"/>
    <property type="match status" value="1"/>
</dbReference>
<evidence type="ECO:0000256" key="6">
    <source>
        <dbReference type="PROSITE-ProRule" id="PRU00169"/>
    </source>
</evidence>
<evidence type="ECO:0000256" key="5">
    <source>
        <dbReference type="ARBA" id="ARBA00023163"/>
    </source>
</evidence>
<dbReference type="AlphaFoldDB" id="A0A4R6UMT2"/>
<evidence type="ECO:0000256" key="2">
    <source>
        <dbReference type="ARBA" id="ARBA00023012"/>
    </source>
</evidence>
<dbReference type="SUPFAM" id="SSF52172">
    <property type="entry name" value="CheY-like"/>
    <property type="match status" value="1"/>
</dbReference>
<evidence type="ECO:0000256" key="1">
    <source>
        <dbReference type="ARBA" id="ARBA00022553"/>
    </source>
</evidence>
<dbReference type="PROSITE" id="PS51755">
    <property type="entry name" value="OMPR_PHOB"/>
    <property type="match status" value="1"/>
</dbReference>
<dbReference type="Gene3D" id="3.40.50.2300">
    <property type="match status" value="1"/>
</dbReference>
<accession>A0A4R6UMT2</accession>
<name>A0A4R6UMT2_9GAMM</name>
<sequence>MNDNTRHVLLVEDEIELASLVSDYLKQAGLRVSLCHRGDQALAQFKHLQPDLLVLDLMLPGLDGLSICKEVRQFSAVPIIMVTARVEEVDRLLGLELGADDYLCKPFSPRELVARVKAICRRMEPGFGKTGSNERLQLDTERFMARLDGKMLNLTPVEFRLLHHLVSHAGKVFSRSQLLDHVHDDSRVVTDRTVDSHIKNLRKKLRDAARKDDEWIHSIYGLGYKFEWP</sequence>